<dbReference type="OrthoDB" id="408631at2759"/>
<feature type="region of interest" description="Disordered" evidence="2">
    <location>
        <begin position="418"/>
        <end position="490"/>
    </location>
</feature>
<evidence type="ECO:0000313" key="5">
    <source>
        <dbReference type="Proteomes" id="UP000565441"/>
    </source>
</evidence>
<dbReference type="Gene3D" id="3.40.50.1820">
    <property type="entry name" value="alpha/beta hydrolase"/>
    <property type="match status" value="1"/>
</dbReference>
<dbReference type="InterPro" id="IPR050300">
    <property type="entry name" value="GDXG_lipolytic_enzyme"/>
</dbReference>
<evidence type="ECO:0000256" key="1">
    <source>
        <dbReference type="ARBA" id="ARBA00022801"/>
    </source>
</evidence>
<protein>
    <recommendedName>
        <fullName evidence="3">Alpha/beta hydrolase fold-3 domain-containing protein</fullName>
    </recommendedName>
</protein>
<feature type="domain" description="Alpha/beta hydrolase fold-3" evidence="3">
    <location>
        <begin position="90"/>
        <end position="305"/>
    </location>
</feature>
<gene>
    <name evidence="4" type="ORF">D9615_009421</name>
</gene>
<sequence length="490" mass="53622">MADLVPKQPLHPSFISRLDPEYIAFHNSTLQYITPPHTLPWDPALRNAPAVPGASPPLDVAKTQDFDIVHTRVRAFTPFGETPHGGWPALLYFHGGGWTLGNISSETSFATNMAVRAKSVVVSVDYRLAPENPYPAAVDDAIDALQWLVRSGAQELGINTDRIAVGGSSSGGNLAAVLALKAPSLSPPIPLTFQLLIVPVTDNTIPLIDASAPSTWATNAHTPWLSPARMAWFRTNYLPRPSDQHDWAASPLLAPRALLAAAPRAWVGVCECDGLCGEGLAYAASLREAGVQAETRVYEGAPHPVMAMDEPRAAAYYHNFYFYLYFLFSARPPTQPRMRPKPKLNPRKWFTLPLRRKPTPTTTMPTAGPEAAGADDAMAELAQSLQREIQGLHVEIGTLRRERVQLFRDIHDIMLAKCQPQPQPQPPPPSESPPIPFVFPISLSTYPRPDTSERARRIEPAPKPEPAPEPEYEYEHAHGSRDAVAFGVAA</sequence>
<feature type="compositionally biased region" description="Basic and acidic residues" evidence="2">
    <location>
        <begin position="450"/>
        <end position="462"/>
    </location>
</feature>
<keyword evidence="5" id="KW-1185">Reference proteome</keyword>
<dbReference type="AlphaFoldDB" id="A0A8H5GYK2"/>
<name>A0A8H5GYK2_9AGAR</name>
<proteinExistence type="predicted"/>
<dbReference type="EMBL" id="JAACJP010000039">
    <property type="protein sequence ID" value="KAF5373468.1"/>
    <property type="molecule type" value="Genomic_DNA"/>
</dbReference>
<dbReference type="Pfam" id="PF07859">
    <property type="entry name" value="Abhydrolase_3"/>
    <property type="match status" value="1"/>
</dbReference>
<dbReference type="PANTHER" id="PTHR48081:SF8">
    <property type="entry name" value="ALPHA_BETA HYDROLASE FOLD-3 DOMAIN-CONTAINING PROTEIN-RELATED"/>
    <property type="match status" value="1"/>
</dbReference>
<feature type="compositionally biased region" description="Pro residues" evidence="2">
    <location>
        <begin position="421"/>
        <end position="437"/>
    </location>
</feature>
<comment type="caution">
    <text evidence="4">The sequence shown here is derived from an EMBL/GenBank/DDBJ whole genome shotgun (WGS) entry which is preliminary data.</text>
</comment>
<reference evidence="4 5" key="1">
    <citation type="journal article" date="2020" name="ISME J.">
        <title>Uncovering the hidden diversity of litter-decomposition mechanisms in mushroom-forming fungi.</title>
        <authorList>
            <person name="Floudas D."/>
            <person name="Bentzer J."/>
            <person name="Ahren D."/>
            <person name="Johansson T."/>
            <person name="Persson P."/>
            <person name="Tunlid A."/>
        </authorList>
    </citation>
    <scope>NUCLEOTIDE SEQUENCE [LARGE SCALE GENOMIC DNA]</scope>
    <source>
        <strain evidence="4 5">CBS 661.87</strain>
    </source>
</reference>
<evidence type="ECO:0000313" key="4">
    <source>
        <dbReference type="EMBL" id="KAF5373468.1"/>
    </source>
</evidence>
<organism evidence="4 5">
    <name type="scientific">Tricholomella constricta</name>
    <dbReference type="NCBI Taxonomy" id="117010"/>
    <lineage>
        <taxon>Eukaryota</taxon>
        <taxon>Fungi</taxon>
        <taxon>Dikarya</taxon>
        <taxon>Basidiomycota</taxon>
        <taxon>Agaricomycotina</taxon>
        <taxon>Agaricomycetes</taxon>
        <taxon>Agaricomycetidae</taxon>
        <taxon>Agaricales</taxon>
        <taxon>Tricholomatineae</taxon>
        <taxon>Lyophyllaceae</taxon>
        <taxon>Tricholomella</taxon>
    </lineage>
</organism>
<dbReference type="PANTHER" id="PTHR48081">
    <property type="entry name" value="AB HYDROLASE SUPERFAMILY PROTEIN C4A8.06C"/>
    <property type="match status" value="1"/>
</dbReference>
<evidence type="ECO:0000259" key="3">
    <source>
        <dbReference type="Pfam" id="PF07859"/>
    </source>
</evidence>
<accession>A0A8H5GYK2</accession>
<dbReference type="InterPro" id="IPR029058">
    <property type="entry name" value="AB_hydrolase_fold"/>
</dbReference>
<dbReference type="SUPFAM" id="SSF53474">
    <property type="entry name" value="alpha/beta-Hydrolases"/>
    <property type="match status" value="1"/>
</dbReference>
<keyword evidence="1" id="KW-0378">Hydrolase</keyword>
<dbReference type="Proteomes" id="UP000565441">
    <property type="component" value="Unassembled WGS sequence"/>
</dbReference>
<dbReference type="InterPro" id="IPR013094">
    <property type="entry name" value="AB_hydrolase_3"/>
</dbReference>
<evidence type="ECO:0000256" key="2">
    <source>
        <dbReference type="SAM" id="MobiDB-lite"/>
    </source>
</evidence>
<dbReference type="GO" id="GO:0016787">
    <property type="term" value="F:hydrolase activity"/>
    <property type="evidence" value="ECO:0007669"/>
    <property type="project" value="UniProtKB-KW"/>
</dbReference>